<proteinExistence type="predicted"/>
<evidence type="ECO:0000256" key="1">
    <source>
        <dbReference type="ARBA" id="ARBA00022723"/>
    </source>
</evidence>
<dbReference type="PROSITE" id="PS01360">
    <property type="entry name" value="ZF_MYND_1"/>
    <property type="match status" value="1"/>
</dbReference>
<dbReference type="EMBL" id="CAJNOK010001345">
    <property type="protein sequence ID" value="CAF0807073.1"/>
    <property type="molecule type" value="Genomic_DNA"/>
</dbReference>
<dbReference type="Proteomes" id="UP000677228">
    <property type="component" value="Unassembled WGS sequence"/>
</dbReference>
<evidence type="ECO:0000259" key="5">
    <source>
        <dbReference type="PROSITE" id="PS50865"/>
    </source>
</evidence>
<evidence type="ECO:0000256" key="4">
    <source>
        <dbReference type="PROSITE-ProRule" id="PRU00134"/>
    </source>
</evidence>
<reference evidence="7" key="1">
    <citation type="submission" date="2021-02" db="EMBL/GenBank/DDBJ databases">
        <authorList>
            <person name="Nowell W R."/>
        </authorList>
    </citation>
    <scope>NUCLEOTIDE SEQUENCE</scope>
</reference>
<evidence type="ECO:0000313" key="8">
    <source>
        <dbReference type="EMBL" id="CAF3590767.1"/>
    </source>
</evidence>
<keyword evidence="2 4" id="KW-0863">Zinc-finger</keyword>
<dbReference type="GO" id="GO:0008270">
    <property type="term" value="F:zinc ion binding"/>
    <property type="evidence" value="ECO:0007669"/>
    <property type="project" value="UniProtKB-KW"/>
</dbReference>
<dbReference type="Proteomes" id="UP000681722">
    <property type="component" value="Unassembled WGS sequence"/>
</dbReference>
<protein>
    <recommendedName>
        <fullName evidence="5">MYND-type domain-containing protein</fullName>
    </recommendedName>
</protein>
<dbReference type="AlphaFoldDB" id="A0A813VBM7"/>
<dbReference type="InterPro" id="IPR002893">
    <property type="entry name" value="Znf_MYND"/>
</dbReference>
<dbReference type="OrthoDB" id="432970at2759"/>
<comment type="caution">
    <text evidence="7">The sequence shown here is derived from an EMBL/GenBank/DDBJ whole genome shotgun (WGS) entry which is preliminary data.</text>
</comment>
<keyword evidence="10" id="KW-1185">Reference proteome</keyword>
<dbReference type="EMBL" id="CAJOBC010000804">
    <property type="protein sequence ID" value="CAF3627808.1"/>
    <property type="molecule type" value="Genomic_DNA"/>
</dbReference>
<name>A0A813VBM7_9BILA</name>
<sequence length="523" mass="59917">MTHYTSDSLQAMNEAKNILNSLKTTQTANKLSDNPRSYDFNVLNKYAKCGSQMAKKMCCALQRFQQALNIVMQSETLAEIQENAFISEFSQCCRTERIVAQISNIEMYKTINDIVDRVLQRCYNTSNTTISQVDEDVRICYATLHIDSPKSTLQFLGLCKQKYPKSTHFFKLSAIMNSSLRQDEASLHDINAGLEIDPNHDELLYQKAVSLNLLNRNADETIEAYRAFLAIAPADHFNVPASYYTIASCYLIHGRDDGSIDIVKKAFEEGEKAEKIQLPCFPPYEFNIKKLLQYFLNKQHPLSAAAAAPPLNNRKSRLIDSKRIEIIQKHREVQAMILYTMDNSKFPLQCFTRKPRLKQQTTKLLIGLKSITLREMNPTKDHIYTGYVLSVTIIEQAYSWTPSINLVIEDENLDCERMCVYGFLESQGEYFTNDVFTIGSKMNILSPYLRVAANDMKPVVRVDDFLSIIMQNESEQVIDMCRCCGESNSAHVCGRCKEARYCTKECQTTDWKIYGHKLICRKK</sequence>
<dbReference type="InterPro" id="IPR011990">
    <property type="entry name" value="TPR-like_helical_dom_sf"/>
</dbReference>
<keyword evidence="3" id="KW-0862">Zinc</keyword>
<dbReference type="Gene3D" id="6.10.140.2220">
    <property type="match status" value="1"/>
</dbReference>
<dbReference type="PROSITE" id="PS50865">
    <property type="entry name" value="ZF_MYND_2"/>
    <property type="match status" value="1"/>
</dbReference>
<dbReference type="SUPFAM" id="SSF144232">
    <property type="entry name" value="HIT/MYND zinc finger-like"/>
    <property type="match status" value="1"/>
</dbReference>
<evidence type="ECO:0000313" key="10">
    <source>
        <dbReference type="Proteomes" id="UP000663829"/>
    </source>
</evidence>
<dbReference type="Pfam" id="PF01753">
    <property type="entry name" value="zf-MYND"/>
    <property type="match status" value="1"/>
</dbReference>
<dbReference type="Proteomes" id="UP000682733">
    <property type="component" value="Unassembled WGS sequence"/>
</dbReference>
<keyword evidence="1" id="KW-0479">Metal-binding</keyword>
<dbReference type="Gene3D" id="1.25.40.10">
    <property type="entry name" value="Tetratricopeptide repeat domain"/>
    <property type="match status" value="1"/>
</dbReference>
<gene>
    <name evidence="7" type="ORF">GPM918_LOCUS5537</name>
    <name evidence="6" type="ORF">OVA965_LOCUS4954</name>
    <name evidence="9" type="ORF">SRO942_LOCUS5537</name>
    <name evidence="8" type="ORF">TMI583_LOCUS4952</name>
</gene>
<evidence type="ECO:0000313" key="6">
    <source>
        <dbReference type="EMBL" id="CAF0807073.1"/>
    </source>
</evidence>
<accession>A0A813VBM7</accession>
<organism evidence="7 10">
    <name type="scientific">Didymodactylos carnosus</name>
    <dbReference type="NCBI Taxonomy" id="1234261"/>
    <lineage>
        <taxon>Eukaryota</taxon>
        <taxon>Metazoa</taxon>
        <taxon>Spiralia</taxon>
        <taxon>Gnathifera</taxon>
        <taxon>Rotifera</taxon>
        <taxon>Eurotatoria</taxon>
        <taxon>Bdelloidea</taxon>
        <taxon>Philodinida</taxon>
        <taxon>Philodinidae</taxon>
        <taxon>Didymodactylos</taxon>
    </lineage>
</organism>
<dbReference type="Proteomes" id="UP000663829">
    <property type="component" value="Unassembled WGS sequence"/>
</dbReference>
<dbReference type="EMBL" id="CAJOBA010001345">
    <property type="protein sequence ID" value="CAF3590767.1"/>
    <property type="molecule type" value="Genomic_DNA"/>
</dbReference>
<evidence type="ECO:0000256" key="2">
    <source>
        <dbReference type="ARBA" id="ARBA00022771"/>
    </source>
</evidence>
<evidence type="ECO:0000313" key="9">
    <source>
        <dbReference type="EMBL" id="CAF3627808.1"/>
    </source>
</evidence>
<feature type="domain" description="MYND-type" evidence="5">
    <location>
        <begin position="481"/>
        <end position="520"/>
    </location>
</feature>
<evidence type="ECO:0000256" key="3">
    <source>
        <dbReference type="ARBA" id="ARBA00022833"/>
    </source>
</evidence>
<dbReference type="SUPFAM" id="SSF48452">
    <property type="entry name" value="TPR-like"/>
    <property type="match status" value="1"/>
</dbReference>
<dbReference type="EMBL" id="CAJNOQ010000804">
    <property type="protein sequence ID" value="CAF0840467.1"/>
    <property type="molecule type" value="Genomic_DNA"/>
</dbReference>
<evidence type="ECO:0000313" key="7">
    <source>
        <dbReference type="EMBL" id="CAF0840467.1"/>
    </source>
</evidence>